<sequence>MMRNRLFTLLSCLALLLAGCAVSQLTATLRRAGDVLLPAGSLAGAPQAAIPQEPPITVATQREGDYGTIRVNVKWPDRDPARYTTQALPPAANSIHLKVSRKSDGTQVGEALIPRASGASSATASLRVKAESGLTLRGRAYKEAQPDTASASVIAEGSVDVDVVGSMVASPSLKLRIRIQGDVTTYAGDPNLHIEGTGEAARFFAPSGIFRDPANGNLFVSVYNGVIKITPQGQVTTLAGGGDWGSLDGTGTAARFMGVAGITRDSTGDFYVVQGYGGQAVRKVTSGGVTSGLAFADHTRGITIGPSDNLYVTDSRQKNLQGNPNRDVNNACGLGSSWLCGRPG</sequence>
<dbReference type="InterPro" id="IPR011042">
    <property type="entry name" value="6-blade_b-propeller_TolB-like"/>
</dbReference>
<evidence type="ECO:0000313" key="3">
    <source>
        <dbReference type="Proteomes" id="UP000703893"/>
    </source>
</evidence>
<dbReference type="AlphaFoldDB" id="A0A937X584"/>
<dbReference type="Gene3D" id="2.120.10.30">
    <property type="entry name" value="TolB, C-terminal domain"/>
    <property type="match status" value="1"/>
</dbReference>
<accession>A0A937X584</accession>
<feature type="signal peptide" evidence="1">
    <location>
        <begin position="1"/>
        <end position="23"/>
    </location>
</feature>
<reference evidence="2 3" key="1">
    <citation type="submission" date="2019-03" db="EMBL/GenBank/DDBJ databases">
        <title>Lake Tanganyika Metagenome-Assembled Genomes (MAGs).</title>
        <authorList>
            <person name="Tran P."/>
        </authorList>
    </citation>
    <scope>NUCLEOTIDE SEQUENCE [LARGE SCALE GENOMIC DNA]</scope>
    <source>
        <strain evidence="2">K_DeepCast_65m_m2_236</strain>
    </source>
</reference>
<dbReference type="Proteomes" id="UP000703893">
    <property type="component" value="Unassembled WGS sequence"/>
</dbReference>
<keyword evidence="1" id="KW-0732">Signal</keyword>
<name>A0A937X584_9BACT</name>
<organism evidence="2 3">
    <name type="scientific">Candidatus Tanganyikabacteria bacterium</name>
    <dbReference type="NCBI Taxonomy" id="2961651"/>
    <lineage>
        <taxon>Bacteria</taxon>
        <taxon>Bacillati</taxon>
        <taxon>Candidatus Sericytochromatia</taxon>
        <taxon>Candidatus Tanganyikabacteria</taxon>
    </lineage>
</organism>
<evidence type="ECO:0000313" key="2">
    <source>
        <dbReference type="EMBL" id="MBM3273856.1"/>
    </source>
</evidence>
<gene>
    <name evidence="2" type="ORF">FJZ00_01790</name>
</gene>
<feature type="chain" id="PRO_5037121603" evidence="1">
    <location>
        <begin position="24"/>
        <end position="344"/>
    </location>
</feature>
<dbReference type="SUPFAM" id="SSF63829">
    <property type="entry name" value="Calcium-dependent phosphotriesterase"/>
    <property type="match status" value="1"/>
</dbReference>
<dbReference type="EMBL" id="VGJX01000063">
    <property type="protein sequence ID" value="MBM3273856.1"/>
    <property type="molecule type" value="Genomic_DNA"/>
</dbReference>
<proteinExistence type="predicted"/>
<dbReference type="PROSITE" id="PS51257">
    <property type="entry name" value="PROKAR_LIPOPROTEIN"/>
    <property type="match status" value="1"/>
</dbReference>
<evidence type="ECO:0000256" key="1">
    <source>
        <dbReference type="SAM" id="SignalP"/>
    </source>
</evidence>
<comment type="caution">
    <text evidence="2">The sequence shown here is derived from an EMBL/GenBank/DDBJ whole genome shotgun (WGS) entry which is preliminary data.</text>
</comment>
<protein>
    <submittedName>
        <fullName evidence="2">Uncharacterized protein</fullName>
    </submittedName>
</protein>